<evidence type="ECO:0000259" key="11">
    <source>
        <dbReference type="PROSITE" id="PS50113"/>
    </source>
</evidence>
<organism evidence="12 13">
    <name type="scientific">Deinococcus multiflagellatus</name>
    <dbReference type="NCBI Taxonomy" id="1656887"/>
    <lineage>
        <taxon>Bacteria</taxon>
        <taxon>Thermotogati</taxon>
        <taxon>Deinococcota</taxon>
        <taxon>Deinococci</taxon>
        <taxon>Deinococcales</taxon>
        <taxon>Deinococcaceae</taxon>
        <taxon>Deinococcus</taxon>
    </lineage>
</organism>
<dbReference type="RefSeq" id="WP_380059213.1">
    <property type="nucleotide sequence ID" value="NZ_JBHSWB010000003.1"/>
</dbReference>
<name>A0ABW1ZRD8_9DEIO</name>
<dbReference type="SUPFAM" id="SSF52172">
    <property type="entry name" value="CheY-like"/>
    <property type="match status" value="1"/>
</dbReference>
<dbReference type="InterPro" id="IPR036097">
    <property type="entry name" value="HisK_dim/P_sf"/>
</dbReference>
<dbReference type="Pfam" id="PF00989">
    <property type="entry name" value="PAS"/>
    <property type="match status" value="1"/>
</dbReference>
<dbReference type="Proteomes" id="UP001596317">
    <property type="component" value="Unassembled WGS sequence"/>
</dbReference>
<comment type="caution">
    <text evidence="12">The sequence shown here is derived from an EMBL/GenBank/DDBJ whole genome shotgun (WGS) entry which is preliminary data.</text>
</comment>
<dbReference type="InterPro" id="IPR001610">
    <property type="entry name" value="PAC"/>
</dbReference>
<feature type="domain" description="PAC" evidence="11">
    <location>
        <begin position="228"/>
        <end position="280"/>
    </location>
</feature>
<dbReference type="SUPFAM" id="SSF47384">
    <property type="entry name" value="Homodimeric domain of signal transducing histidine kinase"/>
    <property type="match status" value="1"/>
</dbReference>
<evidence type="ECO:0000256" key="6">
    <source>
        <dbReference type="PROSITE-ProRule" id="PRU00169"/>
    </source>
</evidence>
<dbReference type="Gene3D" id="1.10.287.130">
    <property type="match status" value="1"/>
</dbReference>
<dbReference type="NCBIfam" id="TIGR00229">
    <property type="entry name" value="sensory_box"/>
    <property type="match status" value="1"/>
</dbReference>
<feature type="domain" description="Response regulatory" evidence="9">
    <location>
        <begin position="11"/>
        <end position="128"/>
    </location>
</feature>
<evidence type="ECO:0000313" key="13">
    <source>
        <dbReference type="Proteomes" id="UP001596317"/>
    </source>
</evidence>
<protein>
    <recommendedName>
        <fullName evidence="2">histidine kinase</fullName>
        <ecNumber evidence="2">2.7.13.3</ecNumber>
    </recommendedName>
</protein>
<evidence type="ECO:0000259" key="9">
    <source>
        <dbReference type="PROSITE" id="PS50110"/>
    </source>
</evidence>
<dbReference type="EC" id="2.7.13.3" evidence="2"/>
<dbReference type="InterPro" id="IPR050351">
    <property type="entry name" value="BphY/WalK/GraS-like"/>
</dbReference>
<dbReference type="InterPro" id="IPR000700">
    <property type="entry name" value="PAS-assoc_C"/>
</dbReference>
<dbReference type="InterPro" id="IPR035965">
    <property type="entry name" value="PAS-like_dom_sf"/>
</dbReference>
<evidence type="ECO:0000256" key="3">
    <source>
        <dbReference type="ARBA" id="ARBA00022679"/>
    </source>
</evidence>
<dbReference type="Pfam" id="PF00072">
    <property type="entry name" value="Response_reg"/>
    <property type="match status" value="1"/>
</dbReference>
<dbReference type="CDD" id="cd00082">
    <property type="entry name" value="HisKA"/>
    <property type="match status" value="1"/>
</dbReference>
<dbReference type="Gene3D" id="3.40.50.2300">
    <property type="match status" value="1"/>
</dbReference>
<dbReference type="SMART" id="SM00086">
    <property type="entry name" value="PAC"/>
    <property type="match status" value="1"/>
</dbReference>
<feature type="coiled-coil region" evidence="7">
    <location>
        <begin position="271"/>
        <end position="302"/>
    </location>
</feature>
<dbReference type="InterPro" id="IPR036890">
    <property type="entry name" value="HATPase_C_sf"/>
</dbReference>
<gene>
    <name evidence="12" type="ORF">ACFP90_26090</name>
</gene>
<keyword evidence="4" id="KW-0418">Kinase</keyword>
<comment type="catalytic activity">
    <reaction evidence="1">
        <text>ATP + protein L-histidine = ADP + protein N-phospho-L-histidine.</text>
        <dbReference type="EC" id="2.7.13.3"/>
    </reaction>
</comment>
<keyword evidence="3" id="KW-0808">Transferase</keyword>
<dbReference type="InterPro" id="IPR013767">
    <property type="entry name" value="PAS_fold"/>
</dbReference>
<dbReference type="Pfam" id="PF00512">
    <property type="entry name" value="HisKA"/>
    <property type="match status" value="1"/>
</dbReference>
<dbReference type="SMART" id="SM00388">
    <property type="entry name" value="HisKA"/>
    <property type="match status" value="1"/>
</dbReference>
<dbReference type="SUPFAM" id="SSF55785">
    <property type="entry name" value="PYP-like sensor domain (PAS domain)"/>
    <property type="match status" value="1"/>
</dbReference>
<dbReference type="PROSITE" id="PS50110">
    <property type="entry name" value="RESPONSE_REGULATORY"/>
    <property type="match status" value="1"/>
</dbReference>
<dbReference type="InterPro" id="IPR003661">
    <property type="entry name" value="HisK_dim/P_dom"/>
</dbReference>
<dbReference type="PROSITE" id="PS50112">
    <property type="entry name" value="PAS"/>
    <property type="match status" value="1"/>
</dbReference>
<keyword evidence="5" id="KW-0472">Membrane</keyword>
<keyword evidence="13" id="KW-1185">Reference proteome</keyword>
<dbReference type="SUPFAM" id="SSF55874">
    <property type="entry name" value="ATPase domain of HSP90 chaperone/DNA topoisomerase II/histidine kinase"/>
    <property type="match status" value="1"/>
</dbReference>
<dbReference type="InterPro" id="IPR005467">
    <property type="entry name" value="His_kinase_dom"/>
</dbReference>
<feature type="domain" description="Histidine kinase" evidence="8">
    <location>
        <begin position="309"/>
        <end position="434"/>
    </location>
</feature>
<evidence type="ECO:0000256" key="4">
    <source>
        <dbReference type="ARBA" id="ARBA00022777"/>
    </source>
</evidence>
<dbReference type="SMART" id="SM00448">
    <property type="entry name" value="REC"/>
    <property type="match status" value="1"/>
</dbReference>
<keyword evidence="7" id="KW-0175">Coiled coil</keyword>
<dbReference type="PROSITE" id="PS50113">
    <property type="entry name" value="PAC"/>
    <property type="match status" value="1"/>
</dbReference>
<keyword evidence="6" id="KW-0597">Phosphoprotein</keyword>
<evidence type="ECO:0000256" key="1">
    <source>
        <dbReference type="ARBA" id="ARBA00000085"/>
    </source>
</evidence>
<dbReference type="CDD" id="cd00130">
    <property type="entry name" value="PAS"/>
    <property type="match status" value="1"/>
</dbReference>
<reference evidence="13" key="1">
    <citation type="journal article" date="2019" name="Int. J. Syst. Evol. Microbiol.">
        <title>The Global Catalogue of Microorganisms (GCM) 10K type strain sequencing project: providing services to taxonomists for standard genome sequencing and annotation.</title>
        <authorList>
            <consortium name="The Broad Institute Genomics Platform"/>
            <consortium name="The Broad Institute Genome Sequencing Center for Infectious Disease"/>
            <person name="Wu L."/>
            <person name="Ma J."/>
        </authorList>
    </citation>
    <scope>NUCLEOTIDE SEQUENCE [LARGE SCALE GENOMIC DNA]</scope>
    <source>
        <strain evidence="13">CCUG 63830</strain>
    </source>
</reference>
<evidence type="ECO:0000259" key="8">
    <source>
        <dbReference type="PROSITE" id="PS50109"/>
    </source>
</evidence>
<dbReference type="InterPro" id="IPR001789">
    <property type="entry name" value="Sig_transdc_resp-reg_receiver"/>
</dbReference>
<feature type="modified residue" description="4-aspartylphosphate" evidence="6">
    <location>
        <position position="60"/>
    </location>
</feature>
<sequence>MDAGAGTPRARILIVDDQDAKRLGLAAALEPLGQEVVMVASGREALRQLLTGEFAVILLDVQMPDMDGFETARLIRSRRQTETTPIIFVTAHDRAEADMLGGYTLGAVDFIFSPVRSEVLRAKVNVFVELHLKTLTVQAHERRLRELESRQAQHELAKLWGAIAQSADPVMITTRSGVIEYVNSAFEQVTGYPAEEALGQTPALLNSGRQDAAFFDDLWRTLLSGEVFRGEFINRRKDGGEYHEEKTITPIRDEAGRVTHFVATSQDVTYRKQMEAQLHALNASLEARVRERTAELEDVNSELEAYAYSISHDLRTPLRHIGSFADLLARSSDDLGDNGQRYLRIIQDGALKMEALIDGLLEFARTGRSELRPQPIELRALLGEIIAELPGAEAATWDLRDLGAVCGDLLGVRQVLTNLLTNALKYADPARPPH</sequence>
<accession>A0ABW1ZRD8</accession>
<dbReference type="EMBL" id="JBHSWB010000003">
    <property type="protein sequence ID" value="MFC6663495.1"/>
    <property type="molecule type" value="Genomic_DNA"/>
</dbReference>
<dbReference type="PROSITE" id="PS50109">
    <property type="entry name" value="HIS_KIN"/>
    <property type="match status" value="1"/>
</dbReference>
<feature type="coiled-coil region" evidence="7">
    <location>
        <begin position="130"/>
        <end position="157"/>
    </location>
</feature>
<dbReference type="PANTHER" id="PTHR42878:SF15">
    <property type="entry name" value="BACTERIOPHYTOCHROME"/>
    <property type="match status" value="1"/>
</dbReference>
<dbReference type="Gene3D" id="3.30.450.20">
    <property type="entry name" value="PAS domain"/>
    <property type="match status" value="1"/>
</dbReference>
<feature type="domain" description="PAS" evidence="10">
    <location>
        <begin position="155"/>
        <end position="226"/>
    </location>
</feature>
<evidence type="ECO:0000256" key="2">
    <source>
        <dbReference type="ARBA" id="ARBA00012438"/>
    </source>
</evidence>
<dbReference type="PANTHER" id="PTHR42878">
    <property type="entry name" value="TWO-COMPONENT HISTIDINE KINASE"/>
    <property type="match status" value="1"/>
</dbReference>
<evidence type="ECO:0000256" key="7">
    <source>
        <dbReference type="SAM" id="Coils"/>
    </source>
</evidence>
<dbReference type="InterPro" id="IPR000014">
    <property type="entry name" value="PAS"/>
</dbReference>
<evidence type="ECO:0000256" key="5">
    <source>
        <dbReference type="ARBA" id="ARBA00023136"/>
    </source>
</evidence>
<dbReference type="InterPro" id="IPR011006">
    <property type="entry name" value="CheY-like_superfamily"/>
</dbReference>
<evidence type="ECO:0000259" key="10">
    <source>
        <dbReference type="PROSITE" id="PS50112"/>
    </source>
</evidence>
<evidence type="ECO:0000313" key="12">
    <source>
        <dbReference type="EMBL" id="MFC6663495.1"/>
    </source>
</evidence>
<proteinExistence type="predicted"/>
<dbReference type="SMART" id="SM00091">
    <property type="entry name" value="PAS"/>
    <property type="match status" value="1"/>
</dbReference>